<dbReference type="InterPro" id="IPR020631">
    <property type="entry name" value="THF_DH/CycHdrlase_NAD-bd_dom"/>
</dbReference>
<evidence type="ECO:0000256" key="8">
    <source>
        <dbReference type="ARBA" id="ARBA00023002"/>
    </source>
</evidence>
<evidence type="ECO:0000313" key="16">
    <source>
        <dbReference type="Proteomes" id="UP000315037"/>
    </source>
</evidence>
<dbReference type="PANTHER" id="PTHR48099">
    <property type="entry name" value="C-1-TETRAHYDROFOLATE SYNTHASE, CYTOPLASMIC-RELATED"/>
    <property type="match status" value="1"/>
</dbReference>
<keyword evidence="16" id="KW-1185">Reference proteome</keyword>
<dbReference type="Pfam" id="PF00763">
    <property type="entry name" value="THF_DHG_CYH"/>
    <property type="match status" value="1"/>
</dbReference>
<evidence type="ECO:0000256" key="11">
    <source>
        <dbReference type="ARBA" id="ARBA00023268"/>
    </source>
</evidence>
<keyword evidence="4 12" id="KW-0028">Amino-acid biosynthesis</keyword>
<sequence length="318" mass="33249">MAASPFLRPSPTDGATLIDGKAMANALTREVSEAVAELVAKGAPVPGLAVVLVGNDPASEIYVKNKAIQTHRAGMRSFMHMLPESTTQAELMALVSVLNADPQVQGILVQLPLPPHIDPVVVTNAIHPDKDVDGLGVVNTGRLALGMKNGLVPCTPLGCLMLLQAVQADMTGRQALVIGASNLVGKPMAQLLLQQNCTVTVAHVHTRNLPEICREADIVVVATGKPRLVEGSWIKPGATVIDVGITRLPQPDGRSRLVGDVNFPEVEKVAGYLTPVPGGVGPMTIACLLLNTLKAARLQKKAGREGEEGAEQDLGSGI</sequence>
<dbReference type="InterPro" id="IPR020630">
    <property type="entry name" value="THF_DH/CycHdrlase_cat_dom"/>
</dbReference>
<dbReference type="Gene3D" id="3.40.50.720">
    <property type="entry name" value="NAD(P)-binding Rossmann-like Domain"/>
    <property type="match status" value="1"/>
</dbReference>
<evidence type="ECO:0000259" key="13">
    <source>
        <dbReference type="Pfam" id="PF00763"/>
    </source>
</evidence>
<dbReference type="InterPro" id="IPR046346">
    <property type="entry name" value="Aminoacid_DH-like_N_sf"/>
</dbReference>
<dbReference type="PROSITE" id="PS00767">
    <property type="entry name" value="THF_DHG_CYH_2"/>
    <property type="match status" value="1"/>
</dbReference>
<evidence type="ECO:0000256" key="4">
    <source>
        <dbReference type="ARBA" id="ARBA00022605"/>
    </source>
</evidence>
<keyword evidence="8 12" id="KW-0560">Oxidoreductase</keyword>
<dbReference type="PRINTS" id="PR00085">
    <property type="entry name" value="THFDHDRGNASE"/>
</dbReference>
<dbReference type="GO" id="GO:0004477">
    <property type="term" value="F:methenyltetrahydrofolate cyclohydrolase activity"/>
    <property type="evidence" value="ECO:0007669"/>
    <property type="project" value="UniProtKB-UniRule"/>
</dbReference>
<keyword evidence="3 12" id="KW-0554">One-carbon metabolism</keyword>
<comment type="similarity">
    <text evidence="12">Belongs to the tetrahydrofolate dehydrogenase/cyclohydrolase family.</text>
</comment>
<dbReference type="NCBIfam" id="NF010783">
    <property type="entry name" value="PRK14186.1"/>
    <property type="match status" value="1"/>
</dbReference>
<dbReference type="EC" id="1.5.1.5" evidence="12"/>
<dbReference type="InterPro" id="IPR000672">
    <property type="entry name" value="THF_DH/CycHdrlase"/>
</dbReference>
<dbReference type="GO" id="GO:0005829">
    <property type="term" value="C:cytosol"/>
    <property type="evidence" value="ECO:0007669"/>
    <property type="project" value="TreeGrafter"/>
</dbReference>
<dbReference type="Pfam" id="PF02882">
    <property type="entry name" value="THF_DHG_CYH_C"/>
    <property type="match status" value="1"/>
</dbReference>
<protein>
    <recommendedName>
        <fullName evidence="12">Bifunctional protein FolD</fullName>
    </recommendedName>
    <domain>
        <recommendedName>
            <fullName evidence="12">Methylenetetrahydrofolate dehydrogenase</fullName>
            <ecNumber evidence="12">1.5.1.5</ecNumber>
        </recommendedName>
    </domain>
    <domain>
        <recommendedName>
            <fullName evidence="12">Methenyltetrahydrofolate cyclohydrolase</fullName>
            <ecNumber evidence="12">3.5.4.9</ecNumber>
        </recommendedName>
    </domain>
</protein>
<dbReference type="InterPro" id="IPR020867">
    <property type="entry name" value="THF_DH/CycHdrlase_CS"/>
</dbReference>
<dbReference type="FunFam" id="3.40.50.720:FF:000006">
    <property type="entry name" value="Bifunctional protein FolD"/>
    <property type="match status" value="1"/>
</dbReference>
<dbReference type="GO" id="GO:0000105">
    <property type="term" value="P:L-histidine biosynthetic process"/>
    <property type="evidence" value="ECO:0007669"/>
    <property type="project" value="UniProtKB-KW"/>
</dbReference>
<evidence type="ECO:0000256" key="6">
    <source>
        <dbReference type="ARBA" id="ARBA00022801"/>
    </source>
</evidence>
<dbReference type="UniPathway" id="UPA00193"/>
<dbReference type="CDD" id="cd01080">
    <property type="entry name" value="NAD_bind_m-THF_DH_Cyclohyd"/>
    <property type="match status" value="1"/>
</dbReference>
<dbReference type="SUPFAM" id="SSF51735">
    <property type="entry name" value="NAD(P)-binding Rossmann-fold domains"/>
    <property type="match status" value="1"/>
</dbReference>
<keyword evidence="11 12" id="KW-0511">Multifunctional enzyme</keyword>
<keyword evidence="9 12" id="KW-0368">Histidine biosynthesis</keyword>
<dbReference type="EMBL" id="SORZ01000001">
    <property type="protein sequence ID" value="TPW36016.1"/>
    <property type="molecule type" value="Genomic_DNA"/>
</dbReference>
<dbReference type="PANTHER" id="PTHR48099:SF5">
    <property type="entry name" value="C-1-TETRAHYDROFOLATE SYNTHASE, CYTOPLASMIC"/>
    <property type="match status" value="1"/>
</dbReference>
<comment type="catalytic activity">
    <reaction evidence="12">
        <text>(6R)-5,10-methenyltetrahydrofolate + H2O = (6R)-10-formyltetrahydrofolate + H(+)</text>
        <dbReference type="Rhea" id="RHEA:23700"/>
        <dbReference type="ChEBI" id="CHEBI:15377"/>
        <dbReference type="ChEBI" id="CHEBI:15378"/>
        <dbReference type="ChEBI" id="CHEBI:57455"/>
        <dbReference type="ChEBI" id="CHEBI:195366"/>
        <dbReference type="EC" id="3.5.4.9"/>
    </reaction>
</comment>
<dbReference type="HAMAP" id="MF_01576">
    <property type="entry name" value="THF_DHG_CYH"/>
    <property type="match status" value="1"/>
</dbReference>
<dbReference type="Gene3D" id="3.40.50.10860">
    <property type="entry name" value="Leucine Dehydrogenase, chain A, domain 1"/>
    <property type="match status" value="1"/>
</dbReference>
<organism evidence="15 16">
    <name type="scientific">Oecophyllibacter saccharovorans</name>
    <dbReference type="NCBI Taxonomy" id="2558360"/>
    <lineage>
        <taxon>Bacteria</taxon>
        <taxon>Pseudomonadati</taxon>
        <taxon>Pseudomonadota</taxon>
        <taxon>Alphaproteobacteria</taxon>
        <taxon>Acetobacterales</taxon>
        <taxon>Acetobacteraceae</taxon>
        <taxon>Oecophyllibacter</taxon>
    </lineage>
</organism>
<dbReference type="FunFam" id="3.40.50.10860:FF:000005">
    <property type="entry name" value="C-1-tetrahydrofolate synthase, cytoplasmic, putative"/>
    <property type="match status" value="1"/>
</dbReference>
<comment type="caution">
    <text evidence="15">The sequence shown here is derived from an EMBL/GenBank/DDBJ whole genome shotgun (WGS) entry which is preliminary data.</text>
</comment>
<proteinExistence type="inferred from homology"/>
<keyword evidence="7 12" id="KW-0521">NADP</keyword>
<reference evidence="15 16" key="1">
    <citation type="submission" date="2019-03" db="EMBL/GenBank/DDBJ databases">
        <title>The complete genome sequence of Neokomagataea sp. Jb2 NBRC113641.</title>
        <authorList>
            <person name="Chua K.-O."/>
            <person name="Chan K.-G."/>
            <person name="See-Too W.-S."/>
        </authorList>
    </citation>
    <scope>NUCLEOTIDE SEQUENCE [LARGE SCALE GENOMIC DNA]</scope>
    <source>
        <strain evidence="15 16">Jb2</strain>
    </source>
</reference>
<keyword evidence="10 12" id="KW-0486">Methionine biosynthesis</keyword>
<dbReference type="RefSeq" id="WP_165600375.1">
    <property type="nucleotide sequence ID" value="NZ_SORZ01000001.1"/>
</dbReference>
<dbReference type="Proteomes" id="UP000315037">
    <property type="component" value="Unassembled WGS sequence"/>
</dbReference>
<evidence type="ECO:0000256" key="5">
    <source>
        <dbReference type="ARBA" id="ARBA00022755"/>
    </source>
</evidence>
<dbReference type="PROSITE" id="PS00766">
    <property type="entry name" value="THF_DHG_CYH_1"/>
    <property type="match status" value="1"/>
</dbReference>
<evidence type="ECO:0000256" key="9">
    <source>
        <dbReference type="ARBA" id="ARBA00023102"/>
    </source>
</evidence>
<dbReference type="EC" id="3.5.4.9" evidence="12"/>
<comment type="caution">
    <text evidence="12">Lacks conserved residue(s) required for the propagation of feature annotation.</text>
</comment>
<dbReference type="NCBIfam" id="NF010785">
    <property type="entry name" value="PRK14188.1"/>
    <property type="match status" value="1"/>
</dbReference>
<keyword evidence="6 12" id="KW-0378">Hydrolase</keyword>
<feature type="domain" description="Tetrahydrofolate dehydrogenase/cyclohydrolase NAD(P)-binding" evidence="14">
    <location>
        <begin position="153"/>
        <end position="299"/>
    </location>
</feature>
<dbReference type="SUPFAM" id="SSF53223">
    <property type="entry name" value="Aminoacid dehydrogenase-like, N-terminal domain"/>
    <property type="match status" value="1"/>
</dbReference>
<accession>A0A506URN7</accession>
<comment type="subunit">
    <text evidence="2 12">Homodimer.</text>
</comment>
<comment type="catalytic activity">
    <reaction evidence="12">
        <text>(6R)-5,10-methylene-5,6,7,8-tetrahydrofolate + NADP(+) = (6R)-5,10-methenyltetrahydrofolate + NADPH</text>
        <dbReference type="Rhea" id="RHEA:22812"/>
        <dbReference type="ChEBI" id="CHEBI:15636"/>
        <dbReference type="ChEBI" id="CHEBI:57455"/>
        <dbReference type="ChEBI" id="CHEBI:57783"/>
        <dbReference type="ChEBI" id="CHEBI:58349"/>
        <dbReference type="EC" id="1.5.1.5"/>
    </reaction>
</comment>
<feature type="binding site" evidence="12">
    <location>
        <begin position="179"/>
        <end position="181"/>
    </location>
    <ligand>
        <name>NADP(+)</name>
        <dbReference type="ChEBI" id="CHEBI:58349"/>
    </ligand>
</feature>
<keyword evidence="5 12" id="KW-0658">Purine biosynthesis</keyword>
<comment type="pathway">
    <text evidence="1 12">One-carbon metabolism; tetrahydrofolate interconversion.</text>
</comment>
<dbReference type="GO" id="GO:0004488">
    <property type="term" value="F:methylenetetrahydrofolate dehydrogenase (NADP+) activity"/>
    <property type="evidence" value="ECO:0007669"/>
    <property type="project" value="UniProtKB-UniRule"/>
</dbReference>
<dbReference type="GO" id="GO:0006164">
    <property type="term" value="P:purine nucleotide biosynthetic process"/>
    <property type="evidence" value="ECO:0007669"/>
    <property type="project" value="UniProtKB-KW"/>
</dbReference>
<evidence type="ECO:0000256" key="7">
    <source>
        <dbReference type="ARBA" id="ARBA00022857"/>
    </source>
</evidence>
<gene>
    <name evidence="12 15" type="primary">folD</name>
    <name evidence="15" type="ORF">E3202_03680</name>
</gene>
<feature type="binding site" evidence="12">
    <location>
        <position position="245"/>
    </location>
    <ligand>
        <name>NADP(+)</name>
        <dbReference type="ChEBI" id="CHEBI:58349"/>
    </ligand>
</feature>
<dbReference type="AlphaFoldDB" id="A0A506URN7"/>
<evidence type="ECO:0000256" key="1">
    <source>
        <dbReference type="ARBA" id="ARBA00004777"/>
    </source>
</evidence>
<evidence type="ECO:0000256" key="2">
    <source>
        <dbReference type="ARBA" id="ARBA00011738"/>
    </source>
</evidence>
<feature type="domain" description="Tetrahydrofolate dehydrogenase/cyclohydrolase catalytic" evidence="13">
    <location>
        <begin position="18"/>
        <end position="133"/>
    </location>
</feature>
<evidence type="ECO:0000256" key="3">
    <source>
        <dbReference type="ARBA" id="ARBA00022563"/>
    </source>
</evidence>
<name>A0A506URN7_9PROT</name>
<evidence type="ECO:0000256" key="10">
    <source>
        <dbReference type="ARBA" id="ARBA00023167"/>
    </source>
</evidence>
<dbReference type="GO" id="GO:0035999">
    <property type="term" value="P:tetrahydrofolate interconversion"/>
    <property type="evidence" value="ECO:0007669"/>
    <property type="project" value="UniProtKB-UniRule"/>
</dbReference>
<dbReference type="InterPro" id="IPR036291">
    <property type="entry name" value="NAD(P)-bd_dom_sf"/>
</dbReference>
<evidence type="ECO:0000256" key="12">
    <source>
        <dbReference type="HAMAP-Rule" id="MF_01576"/>
    </source>
</evidence>
<evidence type="ECO:0000313" key="15">
    <source>
        <dbReference type="EMBL" id="TPW36016.1"/>
    </source>
</evidence>
<dbReference type="GO" id="GO:0009086">
    <property type="term" value="P:methionine biosynthetic process"/>
    <property type="evidence" value="ECO:0007669"/>
    <property type="project" value="UniProtKB-KW"/>
</dbReference>
<comment type="function">
    <text evidence="12">Catalyzes the oxidation of 5,10-methylenetetrahydrofolate to 5,10-methenyltetrahydrofolate and then the hydrolysis of 5,10-methenyltetrahydrofolate to 10-formyltetrahydrofolate.</text>
</comment>
<evidence type="ECO:0000259" key="14">
    <source>
        <dbReference type="Pfam" id="PF02882"/>
    </source>
</evidence>